<dbReference type="InterPro" id="IPR041540">
    <property type="entry name" value="VATC"/>
</dbReference>
<evidence type="ECO:0000256" key="15">
    <source>
        <dbReference type="SAM" id="Coils"/>
    </source>
</evidence>
<keyword evidence="12 15" id="KW-0175">Coiled coil</keyword>
<proteinExistence type="inferred from homology"/>
<dbReference type="Pfam" id="PF18826">
    <property type="entry name" value="bVLRF1"/>
    <property type="match status" value="1"/>
</dbReference>
<evidence type="ECO:0000256" key="10">
    <source>
        <dbReference type="ARBA" id="ARBA00022833"/>
    </source>
</evidence>
<dbReference type="InterPro" id="IPR036770">
    <property type="entry name" value="Ankyrin_rpt-contain_sf"/>
</dbReference>
<name>A0AAV7XLN0_9NEOP</name>
<feature type="compositionally biased region" description="Polar residues" evidence="16">
    <location>
        <begin position="394"/>
        <end position="403"/>
    </location>
</feature>
<dbReference type="GO" id="GO:0005737">
    <property type="term" value="C:cytoplasm"/>
    <property type="evidence" value="ECO:0007669"/>
    <property type="project" value="UniProtKB-SubCell"/>
</dbReference>
<comment type="domain">
    <text evidence="14">The VLRF1 domain mediates binding to the 60S ribosomal subunit.</text>
</comment>
<feature type="region of interest" description="Disordered" evidence="16">
    <location>
        <begin position="108"/>
        <end position="135"/>
    </location>
</feature>
<evidence type="ECO:0000256" key="7">
    <source>
        <dbReference type="ARBA" id="ARBA00022759"/>
    </source>
</evidence>
<evidence type="ECO:0000256" key="11">
    <source>
        <dbReference type="ARBA" id="ARBA00023043"/>
    </source>
</evidence>
<dbReference type="PANTHER" id="PTHR16036:SF2">
    <property type="entry name" value="TRNA ENDONUCLEASE ANKZF1"/>
    <property type="match status" value="1"/>
</dbReference>
<comment type="similarity">
    <text evidence="2 14">Belongs to the ANKZF1/VMS1 family.</text>
</comment>
<feature type="compositionally biased region" description="Basic and acidic residues" evidence="16">
    <location>
        <begin position="347"/>
        <end position="365"/>
    </location>
</feature>
<evidence type="ECO:0000256" key="16">
    <source>
        <dbReference type="SAM" id="MobiDB-lite"/>
    </source>
</evidence>
<feature type="domain" description="VLRF1" evidence="17">
    <location>
        <begin position="178"/>
        <end position="321"/>
    </location>
</feature>
<dbReference type="Pfam" id="PF00023">
    <property type="entry name" value="Ank"/>
    <property type="match status" value="1"/>
</dbReference>
<keyword evidence="10" id="KW-0862">Zinc</keyword>
<keyword evidence="19" id="KW-1185">Reference proteome</keyword>
<evidence type="ECO:0000256" key="6">
    <source>
        <dbReference type="ARBA" id="ARBA00022737"/>
    </source>
</evidence>
<keyword evidence="11 13" id="KW-0040">ANK repeat</keyword>
<dbReference type="GO" id="GO:0004519">
    <property type="term" value="F:endonuclease activity"/>
    <property type="evidence" value="ECO:0007669"/>
    <property type="project" value="UniProtKB-KW"/>
</dbReference>
<accession>A0AAV7XLN0</accession>
<keyword evidence="5" id="KW-0479">Metal-binding</keyword>
<keyword evidence="7 14" id="KW-0255">Endonuclease</keyword>
<evidence type="ECO:0000256" key="14">
    <source>
        <dbReference type="PROSITE-ProRule" id="PRU01389"/>
    </source>
</evidence>
<comment type="subcellular location">
    <subcellularLocation>
        <location evidence="1">Cytoplasm</location>
    </subcellularLocation>
</comment>
<feature type="coiled-coil region" evidence="15">
    <location>
        <begin position="629"/>
        <end position="668"/>
    </location>
</feature>
<sequence>MEKKGSNIFERDEFTAMTAGLELAQCMLRGKISTLDPHTISPEVSRQLEDLVVADAHSCSCCSVKFPTPAAQRAHFKLDWHRYNLKRQLAGLPFIREEAFTDLADKGDDIESISGSESESEEEGEKSEGSEPVPSRHARAFFKNANGLVVSVYRCLLTSSKDCPEFESLVSTTLELPQNDKWAIIMLGGGHFAAGIFKGQEPLVHKTFHCYTVRAKQGGSQSSRDSKGGNHPKSAGASLRRYNEQALVQHVQDLISTWAEHFKTCNLIFYRAVGPHNRAVLFGGKTPPLDKTDRRLRTIPFPTRRATFSEVKRVHGMLSFMELHGLDSEFESNYPPALERKYIATKEDSACGKSSDTEADKEVSPRRNKNKGGFKPNRAKSRASPQRPLPAALSRTSSESETVGDSKKSITWENKAIDMQGNVENFENVVVKNQMRQNKVSQKQKKLKEDSCTSTDAKSKEEIAREEKCKAEDEARRKKVEEKKARKKAALALRKQQEEEAEAASPAAIFQKELLAALDSGDTNKLCSCLSAEFLECLPSELPGGLEQFLNRSIAEGNNTALHIASRSGAAGMVSKLLMCGADPSICNKKSKTPFAVAANKDVRQAFQDFRHLYPDKYDYPKAEIPLPLTEEEVRLEEEKKAAAKKAKKEKEKARLKLKAEEKAEREEAARFLALSDREKRALAAEKRILAAQRRGTVDESQRIVLVRCFVCGSDISGKTTFEYSNNRFCTVECLKTHRQQNPVNL</sequence>
<dbReference type="InterPro" id="IPR041175">
    <property type="entry name" value="VLRF1/Vms1"/>
</dbReference>
<comment type="caution">
    <text evidence="18">The sequence shown here is derived from an EMBL/GenBank/DDBJ whole genome shotgun (WGS) entry which is preliminary data.</text>
</comment>
<dbReference type="PROSITE" id="PS52044">
    <property type="entry name" value="VLRF1"/>
    <property type="match status" value="1"/>
</dbReference>
<dbReference type="PROSITE" id="PS50088">
    <property type="entry name" value="ANK_REPEAT"/>
    <property type="match status" value="1"/>
</dbReference>
<evidence type="ECO:0000256" key="13">
    <source>
        <dbReference type="PROSITE-ProRule" id="PRU00023"/>
    </source>
</evidence>
<feature type="coiled-coil region" evidence="15">
    <location>
        <begin position="463"/>
        <end position="500"/>
    </location>
</feature>
<keyword evidence="3 14" id="KW-0963">Cytoplasm</keyword>
<evidence type="ECO:0000256" key="8">
    <source>
        <dbReference type="ARBA" id="ARBA00022771"/>
    </source>
</evidence>
<feature type="region of interest" description="Disordered" evidence="16">
    <location>
        <begin position="436"/>
        <end position="458"/>
    </location>
</feature>
<dbReference type="GO" id="GO:0016787">
    <property type="term" value="F:hydrolase activity"/>
    <property type="evidence" value="ECO:0007669"/>
    <property type="project" value="UniProtKB-KW"/>
</dbReference>
<dbReference type="SUPFAM" id="SSF48403">
    <property type="entry name" value="Ankyrin repeat"/>
    <property type="match status" value="1"/>
</dbReference>
<feature type="compositionally biased region" description="Basic and acidic residues" evidence="16">
    <location>
        <begin position="447"/>
        <end position="458"/>
    </location>
</feature>
<dbReference type="PANTHER" id="PTHR16036">
    <property type="entry name" value="ANKYRIN REPEAT AND ZINC FINGER DOMAIN-CONTAINING PROTEIN 1"/>
    <property type="match status" value="1"/>
</dbReference>
<dbReference type="GO" id="GO:0008270">
    <property type="term" value="F:zinc ion binding"/>
    <property type="evidence" value="ECO:0007669"/>
    <property type="project" value="UniProtKB-KW"/>
</dbReference>
<keyword evidence="4 14" id="KW-0540">Nuclease</keyword>
<evidence type="ECO:0000256" key="2">
    <source>
        <dbReference type="ARBA" id="ARBA00009262"/>
    </source>
</evidence>
<protein>
    <recommendedName>
        <fullName evidence="17">VLRF1 domain-containing protein</fullName>
    </recommendedName>
</protein>
<evidence type="ECO:0000313" key="18">
    <source>
        <dbReference type="EMBL" id="KAJ1527051.1"/>
    </source>
</evidence>
<dbReference type="Gene3D" id="1.25.40.20">
    <property type="entry name" value="Ankyrin repeat-containing domain"/>
    <property type="match status" value="1"/>
</dbReference>
<feature type="repeat" description="ANK" evidence="13">
    <location>
        <begin position="557"/>
        <end position="589"/>
    </location>
</feature>
<feature type="region of interest" description="Disordered" evidence="16">
    <location>
        <begin position="347"/>
        <end position="407"/>
    </location>
</feature>
<evidence type="ECO:0000256" key="9">
    <source>
        <dbReference type="ARBA" id="ARBA00022801"/>
    </source>
</evidence>
<evidence type="ECO:0000256" key="4">
    <source>
        <dbReference type="ARBA" id="ARBA00022722"/>
    </source>
</evidence>
<reference evidence="18" key="1">
    <citation type="submission" date="2022-12" db="EMBL/GenBank/DDBJ databases">
        <title>Chromosome-level genome assembly of the bean flower thrips Megalurothrips usitatus.</title>
        <authorList>
            <person name="Ma L."/>
            <person name="Liu Q."/>
            <person name="Li H."/>
            <person name="Cai W."/>
        </authorList>
    </citation>
    <scope>NUCLEOTIDE SEQUENCE</scope>
    <source>
        <strain evidence="18">Cailab_2022a</strain>
    </source>
</reference>
<feature type="compositionally biased region" description="Basic residues" evidence="16">
    <location>
        <begin position="366"/>
        <end position="381"/>
    </location>
</feature>
<dbReference type="Pfam" id="PF18716">
    <property type="entry name" value="VATC"/>
    <property type="match status" value="1"/>
</dbReference>
<evidence type="ECO:0000259" key="17">
    <source>
        <dbReference type="PROSITE" id="PS52044"/>
    </source>
</evidence>
<evidence type="ECO:0000256" key="1">
    <source>
        <dbReference type="ARBA" id="ARBA00004496"/>
    </source>
</evidence>
<dbReference type="InterPro" id="IPR047139">
    <property type="entry name" value="ANKZ1/VMS1"/>
</dbReference>
<feature type="active site" evidence="14">
    <location>
        <position position="221"/>
    </location>
</feature>
<dbReference type="GO" id="GO:0036503">
    <property type="term" value="P:ERAD pathway"/>
    <property type="evidence" value="ECO:0007669"/>
    <property type="project" value="TreeGrafter"/>
</dbReference>
<evidence type="ECO:0000313" key="19">
    <source>
        <dbReference type="Proteomes" id="UP001075354"/>
    </source>
</evidence>
<dbReference type="EMBL" id="JAPTSV010000006">
    <property type="protein sequence ID" value="KAJ1527051.1"/>
    <property type="molecule type" value="Genomic_DNA"/>
</dbReference>
<evidence type="ECO:0000256" key="5">
    <source>
        <dbReference type="ARBA" id="ARBA00022723"/>
    </source>
</evidence>
<gene>
    <name evidence="18" type="ORF">ONE63_008592</name>
</gene>
<dbReference type="Proteomes" id="UP001075354">
    <property type="component" value="Chromosome 6"/>
</dbReference>
<evidence type="ECO:0000256" key="3">
    <source>
        <dbReference type="ARBA" id="ARBA00022490"/>
    </source>
</evidence>
<organism evidence="18 19">
    <name type="scientific">Megalurothrips usitatus</name>
    <name type="common">bean blossom thrips</name>
    <dbReference type="NCBI Taxonomy" id="439358"/>
    <lineage>
        <taxon>Eukaryota</taxon>
        <taxon>Metazoa</taxon>
        <taxon>Ecdysozoa</taxon>
        <taxon>Arthropoda</taxon>
        <taxon>Hexapoda</taxon>
        <taxon>Insecta</taxon>
        <taxon>Pterygota</taxon>
        <taxon>Neoptera</taxon>
        <taxon>Paraneoptera</taxon>
        <taxon>Thysanoptera</taxon>
        <taxon>Terebrantia</taxon>
        <taxon>Thripoidea</taxon>
        <taxon>Thripidae</taxon>
        <taxon>Megalurothrips</taxon>
    </lineage>
</organism>
<keyword evidence="6" id="KW-0677">Repeat</keyword>
<keyword evidence="9 14" id="KW-0378">Hydrolase</keyword>
<evidence type="ECO:0000256" key="12">
    <source>
        <dbReference type="ARBA" id="ARBA00023054"/>
    </source>
</evidence>
<keyword evidence="8" id="KW-0863">Zinc-finger</keyword>
<dbReference type="AlphaFoldDB" id="A0AAV7XLN0"/>
<dbReference type="InterPro" id="IPR002110">
    <property type="entry name" value="Ankyrin_rpt"/>
</dbReference>
<dbReference type="PROSITE" id="PS50297">
    <property type="entry name" value="ANK_REP_REGION"/>
    <property type="match status" value="1"/>
</dbReference>